<gene>
    <name evidence="2" type="ORF">BO88DRAFT_491985</name>
</gene>
<feature type="compositionally biased region" description="Polar residues" evidence="1">
    <location>
        <begin position="50"/>
        <end position="60"/>
    </location>
</feature>
<accession>A0A319AWI7</accession>
<dbReference type="RefSeq" id="XP_025557515.1">
    <property type="nucleotide sequence ID" value="XM_025712892.1"/>
</dbReference>
<evidence type="ECO:0000256" key="1">
    <source>
        <dbReference type="SAM" id="MobiDB-lite"/>
    </source>
</evidence>
<protein>
    <submittedName>
        <fullName evidence="2">Uncharacterized protein</fullName>
    </submittedName>
</protein>
<name>A0A319AWI7_ASPVC</name>
<dbReference type="GeneID" id="37217484"/>
<reference evidence="2" key="1">
    <citation type="submission" date="2016-12" db="EMBL/GenBank/DDBJ databases">
        <title>The genomes of Aspergillus section Nigri reveals drivers in fungal speciation.</title>
        <authorList>
            <consortium name="DOE Joint Genome Institute"/>
            <person name="Vesth T.C."/>
            <person name="Nybo J."/>
            <person name="Theobald S."/>
            <person name="Brandl J."/>
            <person name="Frisvad J.C."/>
            <person name="Nielsen K.F."/>
            <person name="Lyhne E.K."/>
            <person name="Kogle M.E."/>
            <person name="Kuo A."/>
            <person name="Riley R."/>
            <person name="Clum A."/>
            <person name="Nolan M."/>
            <person name="Lipzen A."/>
            <person name="Salamov A."/>
            <person name="Henrissat B."/>
            <person name="Wiebenga A."/>
            <person name="De Vries R.P."/>
            <person name="Grigoriev I.V."/>
            <person name="Mortensen U.H."/>
            <person name="Andersen M.R."/>
            <person name="Baker S.E."/>
        </authorList>
    </citation>
    <scope>NUCLEOTIDE SEQUENCE [LARGE SCALE GENOMIC DNA]</scope>
    <source>
        <strain evidence="2">CBS 113365</strain>
    </source>
</reference>
<keyword evidence="3" id="KW-1185">Reference proteome</keyword>
<proteinExistence type="predicted"/>
<sequence>MQTSHHSIALYSLLQQKGLLVPPPLWTSRHLDILGCQFEEIRSLPGSAADTHTSTLSSVEPKSKDDSSSDAACLARCGAVLIKLFTLIDILDYEGSPLKTRKTGRINFYFAGRVVHRLECATFWRRLQDSQSEHSAADLLVGYLDYNDLAGYRRECAQERRARRLGHTPVVHRSAGENRLLTRDWKSDPYLVCVLLSLGQLQRRLRHPKHQNTYASRLLITNAYDTQFIYLYEVQIPKEILRALDSPNTANCVKWPPVRRSRIPFQPYDTFQRRLEGVLLEEK</sequence>
<dbReference type="AlphaFoldDB" id="A0A319AWI7"/>
<organism evidence="2 3">
    <name type="scientific">Aspergillus vadensis (strain CBS 113365 / IMI 142717 / IBT 24658)</name>
    <dbReference type="NCBI Taxonomy" id="1448311"/>
    <lineage>
        <taxon>Eukaryota</taxon>
        <taxon>Fungi</taxon>
        <taxon>Dikarya</taxon>
        <taxon>Ascomycota</taxon>
        <taxon>Pezizomycotina</taxon>
        <taxon>Eurotiomycetes</taxon>
        <taxon>Eurotiomycetidae</taxon>
        <taxon>Eurotiales</taxon>
        <taxon>Aspergillaceae</taxon>
        <taxon>Aspergillus</taxon>
        <taxon>Aspergillus subgen. Circumdati</taxon>
    </lineage>
</organism>
<feature type="region of interest" description="Disordered" evidence="1">
    <location>
        <begin position="47"/>
        <end position="68"/>
    </location>
</feature>
<evidence type="ECO:0000313" key="2">
    <source>
        <dbReference type="EMBL" id="PYH63721.1"/>
    </source>
</evidence>
<dbReference type="OrthoDB" id="5343483at2759"/>
<dbReference type="Proteomes" id="UP000248405">
    <property type="component" value="Unassembled WGS sequence"/>
</dbReference>
<dbReference type="EMBL" id="KZ821650">
    <property type="protein sequence ID" value="PYH63721.1"/>
    <property type="molecule type" value="Genomic_DNA"/>
</dbReference>
<evidence type="ECO:0000313" key="3">
    <source>
        <dbReference type="Proteomes" id="UP000248405"/>
    </source>
</evidence>